<sequence>MHEQDRPHDSTPVVTAVRKGLAELADPEKAPAMQRYMRSAMPFLGVQKPERHRLARQIMRESPLPDRESWQRAVLELWDHATYREERYLALDLTGHRAYARWQTPDLLPLYEHLVATGAWWDFVDEIAVNRIGPLLRADFASVAPVLRSWARDPDRWKRRVAVLSQNASGVDTDTALLTDCIEANLADPDFFLRKAIGWALRQYARTDPDWVEVFVANHPGLSPLSRREALRHRR</sequence>
<organism evidence="1 2">
    <name type="scientific">Saccharomonospora cyanea NA-134</name>
    <dbReference type="NCBI Taxonomy" id="882082"/>
    <lineage>
        <taxon>Bacteria</taxon>
        <taxon>Bacillati</taxon>
        <taxon>Actinomycetota</taxon>
        <taxon>Actinomycetes</taxon>
        <taxon>Pseudonocardiales</taxon>
        <taxon>Pseudonocardiaceae</taxon>
        <taxon>Saccharomonospora</taxon>
    </lineage>
</organism>
<dbReference type="OrthoDB" id="9775346at2"/>
<dbReference type="AlphaFoldDB" id="H5XQ22"/>
<dbReference type="InterPro" id="IPR016024">
    <property type="entry name" value="ARM-type_fold"/>
</dbReference>
<dbReference type="STRING" id="882082.SaccyDRAFT_3416"/>
<proteinExistence type="predicted"/>
<dbReference type="InterPro" id="IPR014825">
    <property type="entry name" value="DNA_alkylation"/>
</dbReference>
<dbReference type="Gene3D" id="1.25.10.90">
    <property type="match status" value="1"/>
</dbReference>
<reference evidence="1 2" key="1">
    <citation type="submission" date="2011-11" db="EMBL/GenBank/DDBJ databases">
        <title>The Noncontiguous Finished sequence of Saccharomonospora cyanea NA-134.</title>
        <authorList>
            <consortium name="US DOE Joint Genome Institute"/>
            <person name="Lucas S."/>
            <person name="Han J."/>
            <person name="Lapidus A."/>
            <person name="Cheng J.-F."/>
            <person name="Goodwin L."/>
            <person name="Pitluck S."/>
            <person name="Peters L."/>
            <person name="Ovchinnikova G."/>
            <person name="Lu M."/>
            <person name="Detter J.C."/>
            <person name="Han C."/>
            <person name="Tapia R."/>
            <person name="Land M."/>
            <person name="Hauser L."/>
            <person name="Kyrpides N."/>
            <person name="Ivanova N."/>
            <person name="Pagani I."/>
            <person name="Brambilla E.-M."/>
            <person name="Klenk H.-P."/>
            <person name="Woyke T."/>
        </authorList>
    </citation>
    <scope>NUCLEOTIDE SEQUENCE [LARGE SCALE GENOMIC DNA]</scope>
    <source>
        <strain evidence="1 2">NA-134</strain>
    </source>
</reference>
<dbReference type="SUPFAM" id="SSF48371">
    <property type="entry name" value="ARM repeat"/>
    <property type="match status" value="1"/>
</dbReference>
<dbReference type="Proteomes" id="UP000002791">
    <property type="component" value="Chromosome"/>
</dbReference>
<dbReference type="EMBL" id="CM001440">
    <property type="protein sequence ID" value="EHR62247.1"/>
    <property type="molecule type" value="Genomic_DNA"/>
</dbReference>
<dbReference type="RefSeq" id="WP_005457894.1">
    <property type="nucleotide sequence ID" value="NZ_CM001440.1"/>
</dbReference>
<evidence type="ECO:0000313" key="1">
    <source>
        <dbReference type="EMBL" id="EHR62247.1"/>
    </source>
</evidence>
<accession>H5XQ22</accession>
<evidence type="ECO:0000313" key="2">
    <source>
        <dbReference type="Proteomes" id="UP000002791"/>
    </source>
</evidence>
<dbReference type="Pfam" id="PF08713">
    <property type="entry name" value="DNA_alkylation"/>
    <property type="match status" value="1"/>
</dbReference>
<keyword evidence="2" id="KW-1185">Reference proteome</keyword>
<dbReference type="PANTHER" id="PTHR34070:SF1">
    <property type="entry name" value="DNA ALKYLATION REPAIR PROTEIN"/>
    <property type="match status" value="1"/>
</dbReference>
<gene>
    <name evidence="1" type="ORF">SaccyDRAFT_3416</name>
</gene>
<dbReference type="eggNOG" id="COG4912">
    <property type="taxonomic scope" value="Bacteria"/>
</dbReference>
<dbReference type="CDD" id="cd07064">
    <property type="entry name" value="AlkD_like_1"/>
    <property type="match status" value="1"/>
</dbReference>
<name>H5XQ22_9PSEU</name>
<dbReference type="HOGENOM" id="CLU_079880_1_0_11"/>
<dbReference type="PANTHER" id="PTHR34070">
    <property type="entry name" value="ARMADILLO-TYPE FOLD"/>
    <property type="match status" value="1"/>
</dbReference>
<protein>
    <submittedName>
        <fullName evidence="1">Putative DNA alkylation repair enzyme</fullName>
    </submittedName>
</protein>